<accession>A0A937W7D6</accession>
<protein>
    <submittedName>
        <fullName evidence="8">MFS transporter</fullName>
    </submittedName>
</protein>
<dbReference type="InterPro" id="IPR036259">
    <property type="entry name" value="MFS_trans_sf"/>
</dbReference>
<dbReference type="AlphaFoldDB" id="A0A937W7D6"/>
<evidence type="ECO:0000256" key="1">
    <source>
        <dbReference type="ARBA" id="ARBA00004651"/>
    </source>
</evidence>
<dbReference type="InterPro" id="IPR010290">
    <property type="entry name" value="TM_effector"/>
</dbReference>
<name>A0A937W7D6_UNCTE</name>
<dbReference type="EMBL" id="VGLS01001064">
    <property type="protein sequence ID" value="MBM3226824.1"/>
    <property type="molecule type" value="Genomic_DNA"/>
</dbReference>
<feature type="transmembrane region" description="Helical" evidence="7">
    <location>
        <begin position="30"/>
        <end position="54"/>
    </location>
</feature>
<dbReference type="Proteomes" id="UP000712673">
    <property type="component" value="Unassembled WGS sequence"/>
</dbReference>
<keyword evidence="6 7" id="KW-0472">Membrane</keyword>
<reference evidence="8" key="1">
    <citation type="submission" date="2019-03" db="EMBL/GenBank/DDBJ databases">
        <title>Lake Tanganyika Metagenome-Assembled Genomes (MAGs).</title>
        <authorList>
            <person name="Tran P."/>
        </authorList>
    </citation>
    <scope>NUCLEOTIDE SEQUENCE</scope>
    <source>
        <strain evidence="8">K_DeepCast_65m_m2_066</strain>
    </source>
</reference>
<keyword evidence="3" id="KW-1003">Cell membrane</keyword>
<evidence type="ECO:0000256" key="3">
    <source>
        <dbReference type="ARBA" id="ARBA00022475"/>
    </source>
</evidence>
<evidence type="ECO:0000256" key="4">
    <source>
        <dbReference type="ARBA" id="ARBA00022692"/>
    </source>
</evidence>
<gene>
    <name evidence="8" type="ORF">FJZ47_23920</name>
</gene>
<feature type="transmembrane region" description="Helical" evidence="7">
    <location>
        <begin position="60"/>
        <end position="80"/>
    </location>
</feature>
<evidence type="ECO:0000256" key="2">
    <source>
        <dbReference type="ARBA" id="ARBA00022448"/>
    </source>
</evidence>
<dbReference type="GO" id="GO:0005886">
    <property type="term" value="C:plasma membrane"/>
    <property type="evidence" value="ECO:0007669"/>
    <property type="project" value="UniProtKB-SubCell"/>
</dbReference>
<keyword evidence="4 7" id="KW-0812">Transmembrane</keyword>
<evidence type="ECO:0000256" key="5">
    <source>
        <dbReference type="ARBA" id="ARBA00022989"/>
    </source>
</evidence>
<evidence type="ECO:0000313" key="9">
    <source>
        <dbReference type="Proteomes" id="UP000712673"/>
    </source>
</evidence>
<evidence type="ECO:0000313" key="8">
    <source>
        <dbReference type="EMBL" id="MBM3226824.1"/>
    </source>
</evidence>
<dbReference type="PANTHER" id="PTHR23513">
    <property type="entry name" value="INTEGRAL MEMBRANE EFFLUX PROTEIN-RELATED"/>
    <property type="match status" value="1"/>
</dbReference>
<feature type="non-terminal residue" evidence="8">
    <location>
        <position position="171"/>
    </location>
</feature>
<keyword evidence="5 7" id="KW-1133">Transmembrane helix</keyword>
<evidence type="ECO:0000256" key="7">
    <source>
        <dbReference type="SAM" id="Phobius"/>
    </source>
</evidence>
<dbReference type="PANTHER" id="PTHR23513:SF9">
    <property type="entry name" value="ENTEROBACTIN EXPORTER ENTS"/>
    <property type="match status" value="1"/>
</dbReference>
<sequence length="171" mass="18935">MRSLPTQVTTPAPVETGRLFGALRSRNFRYLWFAFTAGSLAQRMDGVLLGWLVLELTDSAFMVGLVGSMRFLGALLGPVTGVIADRCDRRRLLMFSMLAMTAVVVVLLGLMTVRRLDVWSLFLATTLWGVLRKCAISISRKYPMDYAFAGRQRSTWRHGGLGHDGNDCSGT</sequence>
<dbReference type="Pfam" id="PF05977">
    <property type="entry name" value="MFS_3"/>
    <property type="match status" value="1"/>
</dbReference>
<evidence type="ECO:0000256" key="6">
    <source>
        <dbReference type="ARBA" id="ARBA00023136"/>
    </source>
</evidence>
<dbReference type="SUPFAM" id="SSF103473">
    <property type="entry name" value="MFS general substrate transporter"/>
    <property type="match status" value="1"/>
</dbReference>
<keyword evidence="2" id="KW-0813">Transport</keyword>
<proteinExistence type="predicted"/>
<feature type="transmembrane region" description="Helical" evidence="7">
    <location>
        <begin position="92"/>
        <end position="112"/>
    </location>
</feature>
<dbReference type="Gene3D" id="1.20.1250.20">
    <property type="entry name" value="MFS general substrate transporter like domains"/>
    <property type="match status" value="1"/>
</dbReference>
<comment type="subcellular location">
    <subcellularLocation>
        <location evidence="1">Cell membrane</location>
        <topology evidence="1">Multi-pass membrane protein</topology>
    </subcellularLocation>
</comment>
<organism evidence="8 9">
    <name type="scientific">Tectimicrobiota bacterium</name>
    <dbReference type="NCBI Taxonomy" id="2528274"/>
    <lineage>
        <taxon>Bacteria</taxon>
        <taxon>Pseudomonadati</taxon>
        <taxon>Nitrospinota/Tectimicrobiota group</taxon>
        <taxon>Candidatus Tectimicrobiota</taxon>
    </lineage>
</organism>
<comment type="caution">
    <text evidence="8">The sequence shown here is derived from an EMBL/GenBank/DDBJ whole genome shotgun (WGS) entry which is preliminary data.</text>
</comment>